<evidence type="ECO:0000256" key="1">
    <source>
        <dbReference type="ARBA" id="ARBA00003294"/>
    </source>
</evidence>
<evidence type="ECO:0000256" key="2">
    <source>
        <dbReference type="ARBA" id="ARBA00005120"/>
    </source>
</evidence>
<comment type="catalytic activity">
    <reaction evidence="11">
        <text>L-aspartate 4-semialdehyde + pyruvate = (2S,4S)-4-hydroxy-2,3,4,5-tetrahydrodipicolinate + H2O + H(+)</text>
        <dbReference type="Rhea" id="RHEA:34171"/>
        <dbReference type="ChEBI" id="CHEBI:15361"/>
        <dbReference type="ChEBI" id="CHEBI:15377"/>
        <dbReference type="ChEBI" id="CHEBI:15378"/>
        <dbReference type="ChEBI" id="CHEBI:67139"/>
        <dbReference type="ChEBI" id="CHEBI:537519"/>
        <dbReference type="EC" id="4.3.3.7"/>
    </reaction>
</comment>
<evidence type="ECO:0000256" key="8">
    <source>
        <dbReference type="ARBA" id="ARBA00023154"/>
    </source>
</evidence>
<dbReference type="Proteomes" id="UP000323011">
    <property type="component" value="Unassembled WGS sequence"/>
</dbReference>
<comment type="function">
    <text evidence="1">Catalyzes the condensation of (S)-aspartate-beta-semialdehyde [(S)-ASA] and pyruvate to 4-hydroxy-tetrahydrodipicolinate (HTPA).</text>
</comment>
<dbReference type="OMA" id="ALCAMIT"/>
<feature type="binding site" evidence="14">
    <location>
        <position position="53"/>
    </location>
    <ligand>
        <name>pyruvate</name>
        <dbReference type="ChEBI" id="CHEBI:15361"/>
    </ligand>
</feature>
<dbReference type="PIRSF" id="PIRSF001365">
    <property type="entry name" value="DHDPS"/>
    <property type="match status" value="1"/>
</dbReference>
<keyword evidence="16" id="KW-1185">Reference proteome</keyword>
<evidence type="ECO:0000256" key="13">
    <source>
        <dbReference type="PIRSR" id="PIRSR001365-1"/>
    </source>
</evidence>
<accession>A0A5A8CIE6</accession>
<evidence type="ECO:0000256" key="14">
    <source>
        <dbReference type="PIRSR" id="PIRSR001365-2"/>
    </source>
</evidence>
<dbReference type="InterPro" id="IPR002220">
    <property type="entry name" value="DapA-like"/>
</dbReference>
<comment type="pathway">
    <text evidence="2">Amino-acid biosynthesis; L-lysine biosynthesis via DAP pathway; (S)-tetrahydrodipicolinate from L-aspartate: step 3/4.</text>
</comment>
<dbReference type="UniPathway" id="UPA00034">
    <property type="reaction ID" value="UER00017"/>
</dbReference>
<sequence length="297" mass="30011">MAAAPAPLPMAGVYTALVTPFNADESVAWGEYEALLALQLEAGVDGVVICGSTAEPATLTSDEKKELISRAIKLCAGKCQVIAGTGSNNTAATVEFTRWAKGAGADACLVVNPYYNKPQQAGLVRHVKAVAAVGLPIVLYNNPIRSACLMETPTVLELAALPEVVAVKDSTGGLDIVSAVAASGALPVLSGGDALAVPTIALGGAGLMSVASNIVPKRVVAMVRAALAGDFAGARAEHYALLPLFKALTAEINPVPAKYALQRMGLISSACVRAPLAELGEASRPVVEAACAAAGAL</sequence>
<dbReference type="EC" id="4.3.3.7" evidence="4"/>
<evidence type="ECO:0000313" key="16">
    <source>
        <dbReference type="Proteomes" id="UP000323011"/>
    </source>
</evidence>
<dbReference type="Pfam" id="PF00701">
    <property type="entry name" value="DHDPS"/>
    <property type="match status" value="1"/>
</dbReference>
<evidence type="ECO:0000256" key="11">
    <source>
        <dbReference type="ARBA" id="ARBA00047836"/>
    </source>
</evidence>
<evidence type="ECO:0000256" key="4">
    <source>
        <dbReference type="ARBA" id="ARBA00012086"/>
    </source>
</evidence>
<evidence type="ECO:0000256" key="6">
    <source>
        <dbReference type="ARBA" id="ARBA00022605"/>
    </source>
</evidence>
<dbReference type="EMBL" id="VLTN01000024">
    <property type="protein sequence ID" value="KAA0151900.1"/>
    <property type="molecule type" value="Genomic_DNA"/>
</dbReference>
<dbReference type="GO" id="GO:0009089">
    <property type="term" value="P:lysine biosynthetic process via diaminopimelate"/>
    <property type="evidence" value="ECO:0007669"/>
    <property type="project" value="UniProtKB-UniPathway"/>
</dbReference>
<keyword evidence="9 12" id="KW-0456">Lyase</keyword>
<dbReference type="SMART" id="SM01130">
    <property type="entry name" value="DHDPS"/>
    <property type="match status" value="1"/>
</dbReference>
<name>A0A5A8CIE6_CAFRO</name>
<dbReference type="InterPro" id="IPR013785">
    <property type="entry name" value="Aldolase_TIM"/>
</dbReference>
<evidence type="ECO:0000256" key="5">
    <source>
        <dbReference type="ARBA" id="ARBA00022490"/>
    </source>
</evidence>
<comment type="caution">
    <text evidence="15">The sequence shown here is derived from an EMBL/GenBank/DDBJ whole genome shotgun (WGS) entry which is preliminary data.</text>
</comment>
<dbReference type="PROSITE" id="PS00666">
    <property type="entry name" value="DHDPS_2"/>
    <property type="match status" value="1"/>
</dbReference>
<evidence type="ECO:0000256" key="9">
    <source>
        <dbReference type="ARBA" id="ARBA00023239"/>
    </source>
</evidence>
<dbReference type="CDD" id="cd00950">
    <property type="entry name" value="DHDPS"/>
    <property type="match status" value="1"/>
</dbReference>
<evidence type="ECO:0000256" key="12">
    <source>
        <dbReference type="PIRNR" id="PIRNR001365"/>
    </source>
</evidence>
<organism evidence="15 16">
    <name type="scientific">Cafeteria roenbergensis</name>
    <name type="common">Marine flagellate</name>
    <dbReference type="NCBI Taxonomy" id="33653"/>
    <lineage>
        <taxon>Eukaryota</taxon>
        <taxon>Sar</taxon>
        <taxon>Stramenopiles</taxon>
        <taxon>Bigyra</taxon>
        <taxon>Opalozoa</taxon>
        <taxon>Bicosoecida</taxon>
        <taxon>Cafeteriaceae</taxon>
        <taxon>Cafeteria</taxon>
    </lineage>
</organism>
<keyword evidence="8" id="KW-0457">Lysine biosynthesis</keyword>
<proteinExistence type="inferred from homology"/>
<keyword evidence="6" id="KW-0028">Amino-acid biosynthesis</keyword>
<dbReference type="PANTHER" id="PTHR12128:SF66">
    <property type="entry name" value="4-HYDROXY-2-OXOGLUTARATE ALDOLASE, MITOCHONDRIAL"/>
    <property type="match status" value="1"/>
</dbReference>
<dbReference type="GO" id="GO:0008840">
    <property type="term" value="F:4-hydroxy-tetrahydrodipicolinate synthase activity"/>
    <property type="evidence" value="ECO:0007669"/>
    <property type="project" value="UniProtKB-EC"/>
</dbReference>
<protein>
    <recommendedName>
        <fullName evidence="4">4-hydroxy-tetrahydrodipicolinate synthase</fullName>
        <ecNumber evidence="4">4.3.3.7</ecNumber>
    </recommendedName>
</protein>
<evidence type="ECO:0000256" key="7">
    <source>
        <dbReference type="ARBA" id="ARBA00022915"/>
    </source>
</evidence>
<dbReference type="InterPro" id="IPR020625">
    <property type="entry name" value="Schiff_base-form_aldolases_AS"/>
</dbReference>
<keyword evidence="5" id="KW-0963">Cytoplasm</keyword>
<evidence type="ECO:0000256" key="10">
    <source>
        <dbReference type="ARBA" id="ARBA00023270"/>
    </source>
</evidence>
<dbReference type="Gene3D" id="3.20.20.70">
    <property type="entry name" value="Aldolase class I"/>
    <property type="match status" value="1"/>
</dbReference>
<keyword evidence="7" id="KW-0220">Diaminopimelate biosynthesis</keyword>
<feature type="active site" description="Proton donor/acceptor" evidence="13">
    <location>
        <position position="140"/>
    </location>
</feature>
<dbReference type="HAMAP" id="MF_00418">
    <property type="entry name" value="DapA"/>
    <property type="match status" value="1"/>
</dbReference>
<dbReference type="NCBIfam" id="TIGR00674">
    <property type="entry name" value="dapA"/>
    <property type="match status" value="1"/>
</dbReference>
<evidence type="ECO:0000313" key="15">
    <source>
        <dbReference type="EMBL" id="KAA0151900.1"/>
    </source>
</evidence>
<dbReference type="AlphaFoldDB" id="A0A5A8CIE6"/>
<feature type="binding site" evidence="14">
    <location>
        <position position="208"/>
    </location>
    <ligand>
        <name>pyruvate</name>
        <dbReference type="ChEBI" id="CHEBI:15361"/>
    </ligand>
</feature>
<dbReference type="PANTHER" id="PTHR12128">
    <property type="entry name" value="DIHYDRODIPICOLINATE SYNTHASE"/>
    <property type="match status" value="1"/>
</dbReference>
<gene>
    <name evidence="15" type="ORF">FNF29_04306</name>
</gene>
<comment type="similarity">
    <text evidence="3 12">Belongs to the DapA family.</text>
</comment>
<evidence type="ECO:0000256" key="3">
    <source>
        <dbReference type="ARBA" id="ARBA00007592"/>
    </source>
</evidence>
<feature type="active site" description="Schiff-base intermediate with substrate" evidence="13">
    <location>
        <position position="168"/>
    </location>
</feature>
<dbReference type="InterPro" id="IPR005263">
    <property type="entry name" value="DapA"/>
</dbReference>
<keyword evidence="10" id="KW-0704">Schiff base</keyword>
<dbReference type="PRINTS" id="PR00146">
    <property type="entry name" value="DHPICSNTHASE"/>
</dbReference>
<dbReference type="SUPFAM" id="SSF51569">
    <property type="entry name" value="Aldolase"/>
    <property type="match status" value="1"/>
</dbReference>
<dbReference type="GO" id="GO:0019877">
    <property type="term" value="P:diaminopimelate biosynthetic process"/>
    <property type="evidence" value="ECO:0007669"/>
    <property type="project" value="UniProtKB-KW"/>
</dbReference>
<reference evidence="15 16" key="1">
    <citation type="submission" date="2019-07" db="EMBL/GenBank/DDBJ databases">
        <title>Genomes of Cafeteria roenbergensis.</title>
        <authorList>
            <person name="Fischer M.G."/>
            <person name="Hackl T."/>
            <person name="Roman M."/>
        </authorList>
    </citation>
    <scope>NUCLEOTIDE SEQUENCE [LARGE SCALE GENOMIC DNA]</scope>
    <source>
        <strain evidence="15 16">BVI</strain>
    </source>
</reference>